<proteinExistence type="predicted"/>
<evidence type="ECO:0000313" key="2">
    <source>
        <dbReference type="EMBL" id="KZM23650.1"/>
    </source>
</evidence>
<evidence type="ECO:0000313" key="3">
    <source>
        <dbReference type="Proteomes" id="UP000076837"/>
    </source>
</evidence>
<gene>
    <name evidence="2" type="ORF">ST47_g5209</name>
</gene>
<evidence type="ECO:0000256" key="1">
    <source>
        <dbReference type="SAM" id="MobiDB-lite"/>
    </source>
</evidence>
<protein>
    <submittedName>
        <fullName evidence="2">Uncharacterized protein</fullName>
    </submittedName>
</protein>
<accession>A0A163EDS7</accession>
<sequence>MPLDDRHASRRPPCLSTTTKSTVCGSPTGAASDPPSFFGHGQARANEDVVRISFTSVKGNLITALGFVHAYVQLHL</sequence>
<organism evidence="2 3">
    <name type="scientific">Didymella rabiei</name>
    <name type="common">Chickpea ascochyta blight fungus</name>
    <name type="synonym">Mycosphaerella rabiei</name>
    <dbReference type="NCBI Taxonomy" id="5454"/>
    <lineage>
        <taxon>Eukaryota</taxon>
        <taxon>Fungi</taxon>
        <taxon>Dikarya</taxon>
        <taxon>Ascomycota</taxon>
        <taxon>Pezizomycotina</taxon>
        <taxon>Dothideomycetes</taxon>
        <taxon>Pleosporomycetidae</taxon>
        <taxon>Pleosporales</taxon>
        <taxon>Pleosporineae</taxon>
        <taxon>Didymellaceae</taxon>
        <taxon>Ascochyta</taxon>
    </lineage>
</organism>
<name>A0A163EDS7_DIDRA</name>
<feature type="compositionally biased region" description="Polar residues" evidence="1">
    <location>
        <begin position="15"/>
        <end position="25"/>
    </location>
</feature>
<feature type="region of interest" description="Disordered" evidence="1">
    <location>
        <begin position="1"/>
        <end position="29"/>
    </location>
</feature>
<reference evidence="2 3" key="1">
    <citation type="journal article" date="2016" name="Sci. Rep.">
        <title>Draft genome sequencing and secretome analysis of fungal phytopathogen Ascochyta rabiei provides insight into the necrotrophic effector repertoire.</title>
        <authorList>
            <person name="Verma S."/>
            <person name="Gazara R.K."/>
            <person name="Nizam S."/>
            <person name="Parween S."/>
            <person name="Chattopadhyay D."/>
            <person name="Verma P.K."/>
        </authorList>
    </citation>
    <scope>NUCLEOTIDE SEQUENCE [LARGE SCALE GENOMIC DNA]</scope>
    <source>
        <strain evidence="2 3">ArDII</strain>
    </source>
</reference>
<keyword evidence="3" id="KW-1185">Reference proteome</keyword>
<dbReference type="AlphaFoldDB" id="A0A163EDS7"/>
<dbReference type="EMBL" id="JYNV01000189">
    <property type="protein sequence ID" value="KZM23650.1"/>
    <property type="molecule type" value="Genomic_DNA"/>
</dbReference>
<comment type="caution">
    <text evidence="2">The sequence shown here is derived from an EMBL/GenBank/DDBJ whole genome shotgun (WGS) entry which is preliminary data.</text>
</comment>
<dbReference type="Proteomes" id="UP000076837">
    <property type="component" value="Unassembled WGS sequence"/>
</dbReference>